<evidence type="ECO:0000256" key="1">
    <source>
        <dbReference type="ARBA" id="ARBA00022801"/>
    </source>
</evidence>
<dbReference type="SUPFAM" id="SSF49785">
    <property type="entry name" value="Galactose-binding domain-like"/>
    <property type="match status" value="1"/>
</dbReference>
<organism evidence="4 5">
    <name type="scientific">Treponema succinifaciens (strain ATCC 33096 / DSM 2489 / 6091)</name>
    <dbReference type="NCBI Taxonomy" id="869209"/>
    <lineage>
        <taxon>Bacteria</taxon>
        <taxon>Pseudomonadati</taxon>
        <taxon>Spirochaetota</taxon>
        <taxon>Spirochaetia</taxon>
        <taxon>Spirochaetales</taxon>
        <taxon>Treponemataceae</taxon>
        <taxon>Treponema</taxon>
    </lineage>
</organism>
<dbReference type="InterPro" id="IPR008979">
    <property type="entry name" value="Galactose-bd-like_sf"/>
</dbReference>
<dbReference type="HOGENOM" id="CLU_1601980_0_0_12"/>
<name>F2NS54_TRES6</name>
<evidence type="ECO:0000313" key="5">
    <source>
        <dbReference type="Proteomes" id="UP000006852"/>
    </source>
</evidence>
<dbReference type="Pfam" id="PF02018">
    <property type="entry name" value="CBM_4_9"/>
    <property type="match status" value="1"/>
</dbReference>
<dbReference type="OrthoDB" id="9768786at2"/>
<evidence type="ECO:0000259" key="3">
    <source>
        <dbReference type="Pfam" id="PF02018"/>
    </source>
</evidence>
<keyword evidence="1" id="KW-0378">Hydrolase</keyword>
<dbReference type="AlphaFoldDB" id="F2NS54"/>
<proteinExistence type="predicted"/>
<dbReference type="InterPro" id="IPR003305">
    <property type="entry name" value="CenC_carb-bd"/>
</dbReference>
<accession>F2NS54</accession>
<dbReference type="eggNOG" id="COG3867">
    <property type="taxonomic scope" value="Bacteria"/>
</dbReference>
<dbReference type="Proteomes" id="UP000006852">
    <property type="component" value="Chromosome"/>
</dbReference>
<reference evidence="4 5" key="1">
    <citation type="journal article" date="2011" name="Stand. Genomic Sci.">
        <title>Complete genome sequence of Treponema succinifaciens type strain (6091).</title>
        <authorList>
            <person name="Han C."/>
            <person name="Gronow S."/>
            <person name="Teshima H."/>
            <person name="Lapidus A."/>
            <person name="Nolan M."/>
            <person name="Lucas S."/>
            <person name="Hammon N."/>
            <person name="Deshpande S."/>
            <person name="Cheng J.F."/>
            <person name="Zeytun A."/>
            <person name="Tapia R."/>
            <person name="Goodwin L."/>
            <person name="Pitluck S."/>
            <person name="Liolios K."/>
            <person name="Pagani I."/>
            <person name="Ivanova N."/>
            <person name="Mavromatis K."/>
            <person name="Mikhailova N."/>
            <person name="Huntemann M."/>
            <person name="Pati A."/>
            <person name="Chen A."/>
            <person name="Palaniappan K."/>
            <person name="Land M."/>
            <person name="Hauser L."/>
            <person name="Brambilla E.M."/>
            <person name="Rohde M."/>
            <person name="Goker M."/>
            <person name="Woyke T."/>
            <person name="Bristow J."/>
            <person name="Eisen J.A."/>
            <person name="Markowitz V."/>
            <person name="Hugenholtz P."/>
            <person name="Kyrpides N.C."/>
            <person name="Klenk H.P."/>
            <person name="Detter J.C."/>
        </authorList>
    </citation>
    <scope>NUCLEOTIDE SEQUENCE [LARGE SCALE GENOMIC DNA]</scope>
    <source>
        <strain evidence="5">ATCC 33096 / DSM 2489 / 6091</strain>
    </source>
</reference>
<dbReference type="RefSeq" id="WP_013701637.1">
    <property type="nucleotide sequence ID" value="NC_015385.1"/>
</dbReference>
<keyword evidence="5" id="KW-1185">Reference proteome</keyword>
<dbReference type="KEGG" id="tsu:Tresu_1452"/>
<dbReference type="GO" id="GO:0016798">
    <property type="term" value="F:hydrolase activity, acting on glycosyl bonds"/>
    <property type="evidence" value="ECO:0007669"/>
    <property type="project" value="InterPro"/>
</dbReference>
<protein>
    <submittedName>
        <fullName evidence="4">Arabinogalactan endo-1,4-beta-galactosidase</fullName>
    </submittedName>
</protein>
<sequence>MKKTLTAILTLLFAAGLSFGQNLLNDSSFESGNLSTWNLTGDSADCYAEKNKGNAHSGEWSYHYWKKTAFTASLDKKITGLSNGTYKLSVWSMGGGGENAIKLFARGFDNSGKEISAQIKNTGWKKWKQYSIEIPVQNGEVEIGIFVDANKENWGNLDDIELVKLN</sequence>
<feature type="chain" id="PRO_5003282808" evidence="2">
    <location>
        <begin position="21"/>
        <end position="166"/>
    </location>
</feature>
<gene>
    <name evidence="4" type="ordered locus">Tresu_1452</name>
</gene>
<dbReference type="EMBL" id="CP002631">
    <property type="protein sequence ID" value="AEB14355.1"/>
    <property type="molecule type" value="Genomic_DNA"/>
</dbReference>
<keyword evidence="2" id="KW-0732">Signal</keyword>
<evidence type="ECO:0000313" key="4">
    <source>
        <dbReference type="EMBL" id="AEB14355.1"/>
    </source>
</evidence>
<dbReference type="GeneID" id="302998612"/>
<feature type="signal peptide" evidence="2">
    <location>
        <begin position="1"/>
        <end position="20"/>
    </location>
</feature>
<dbReference type="STRING" id="869209.Tresu_1452"/>
<reference evidence="5" key="2">
    <citation type="submission" date="2011-04" db="EMBL/GenBank/DDBJ databases">
        <title>The complete genome of chromosome of Treponema succinifaciens DSM 2489.</title>
        <authorList>
            <person name="Lucas S."/>
            <person name="Copeland A."/>
            <person name="Lapidus A."/>
            <person name="Bruce D."/>
            <person name="Goodwin L."/>
            <person name="Pitluck S."/>
            <person name="Peters L."/>
            <person name="Kyrpides N."/>
            <person name="Mavromatis K."/>
            <person name="Ivanova N."/>
            <person name="Ovchinnikova G."/>
            <person name="Teshima H."/>
            <person name="Detter J.C."/>
            <person name="Tapia R."/>
            <person name="Han C."/>
            <person name="Land M."/>
            <person name="Hauser L."/>
            <person name="Markowitz V."/>
            <person name="Cheng J.-F."/>
            <person name="Hugenholtz P."/>
            <person name="Woyke T."/>
            <person name="Wu D."/>
            <person name="Gronow S."/>
            <person name="Wellnitz S."/>
            <person name="Brambilla E."/>
            <person name="Klenk H.-P."/>
            <person name="Eisen J.A."/>
        </authorList>
    </citation>
    <scope>NUCLEOTIDE SEQUENCE [LARGE SCALE GENOMIC DNA]</scope>
    <source>
        <strain evidence="5">ATCC 33096 / DSM 2489 / 6091</strain>
    </source>
</reference>
<dbReference type="Gene3D" id="2.60.120.260">
    <property type="entry name" value="Galactose-binding domain-like"/>
    <property type="match status" value="1"/>
</dbReference>
<evidence type="ECO:0000256" key="2">
    <source>
        <dbReference type="SAM" id="SignalP"/>
    </source>
</evidence>
<feature type="domain" description="CBM-cenC" evidence="3">
    <location>
        <begin position="22"/>
        <end position="134"/>
    </location>
</feature>